<dbReference type="Pfam" id="PF00668">
    <property type="entry name" value="Condensation"/>
    <property type="match status" value="1"/>
</dbReference>
<dbReference type="InterPro" id="IPR001242">
    <property type="entry name" value="Condensation_dom"/>
</dbReference>
<dbReference type="EMBL" id="JAZGQK010000017">
    <property type="protein sequence ID" value="MEE6260942.1"/>
    <property type="molecule type" value="Genomic_DNA"/>
</dbReference>
<dbReference type="SUPFAM" id="SSF52777">
    <property type="entry name" value="CoA-dependent acyltransferases"/>
    <property type="match status" value="2"/>
</dbReference>
<organism evidence="3 4">
    <name type="scientific">Plantactinospora sonchi</name>
    <dbReference type="NCBI Taxonomy" id="1544735"/>
    <lineage>
        <taxon>Bacteria</taxon>
        <taxon>Bacillati</taxon>
        <taxon>Actinomycetota</taxon>
        <taxon>Actinomycetes</taxon>
        <taxon>Micromonosporales</taxon>
        <taxon>Micromonosporaceae</taxon>
        <taxon>Plantactinospora</taxon>
    </lineage>
</organism>
<accession>A0ABU7RWQ8</accession>
<dbReference type="Gene3D" id="3.30.559.30">
    <property type="entry name" value="Nonribosomal peptide synthetase, condensation domain"/>
    <property type="match status" value="1"/>
</dbReference>
<dbReference type="Gene3D" id="3.30.559.10">
    <property type="entry name" value="Chloramphenicol acetyltransferase-like domain"/>
    <property type="match status" value="1"/>
</dbReference>
<sequence>MSPTVTTLARSQETLWEFVRCFAPDDPGCLGYNVFRSMPLAGLVDPDTFRAAVGDLVRRHDALRIVFETVDDDPLIRFVDEIEPIITYLDVSAEPRRRAVVRQGSLLGYESGRAYDLRRGPLWSVTLVRTSPTEHVVAVSMFHLIADGWSTGVFLRDLAAAYAARTGRGAPLPELPLRYAEAVAPPRWDAARWRRRAEFWKRQLTPLPETVPFRTPGPLTGLDVTASASASVALSPDLARRLHAFARQRRMTPFVLSLAAYRVLLGAMTGGERIVLGTATSGRDEVGTKDLIGQFTHNVYVSTTVPFRTTLAEAVEEVRSATFAAMRNVLSFKEIAEAVNPGFADERPWPFLLLYHSWFQSAPPAGDALAGPPGAGSEIREQRSRGRLPAAARTGPDRLEWWAKRGEPGLTVSDDRRRAEINYNPTCYDRDAVVRAVRGYRTVLEELLRDPHQRISDLKVG</sequence>
<reference evidence="3 4" key="1">
    <citation type="submission" date="2024-01" db="EMBL/GenBank/DDBJ databases">
        <title>Genome insights into Plantactinospora sonchi sp. nov.</title>
        <authorList>
            <person name="Wang L."/>
        </authorList>
    </citation>
    <scope>NUCLEOTIDE SEQUENCE [LARGE SCALE GENOMIC DNA]</scope>
    <source>
        <strain evidence="3 4">NEAU-QY2</strain>
    </source>
</reference>
<dbReference type="PANTHER" id="PTHR45527:SF1">
    <property type="entry name" value="FATTY ACID SYNTHASE"/>
    <property type="match status" value="1"/>
</dbReference>
<evidence type="ECO:0000313" key="4">
    <source>
        <dbReference type="Proteomes" id="UP001332243"/>
    </source>
</evidence>
<evidence type="ECO:0000259" key="2">
    <source>
        <dbReference type="Pfam" id="PF00668"/>
    </source>
</evidence>
<evidence type="ECO:0000256" key="1">
    <source>
        <dbReference type="SAM" id="MobiDB-lite"/>
    </source>
</evidence>
<evidence type="ECO:0000313" key="3">
    <source>
        <dbReference type="EMBL" id="MEE6260942.1"/>
    </source>
</evidence>
<protein>
    <submittedName>
        <fullName evidence="3">Condensation domain-containing protein</fullName>
    </submittedName>
</protein>
<name>A0ABU7RWQ8_9ACTN</name>
<feature type="compositionally biased region" description="Low complexity" evidence="1">
    <location>
        <begin position="366"/>
        <end position="376"/>
    </location>
</feature>
<dbReference type="PANTHER" id="PTHR45527">
    <property type="entry name" value="NONRIBOSOMAL PEPTIDE SYNTHETASE"/>
    <property type="match status" value="1"/>
</dbReference>
<dbReference type="RefSeq" id="WP_331216051.1">
    <property type="nucleotide sequence ID" value="NZ_JAZGQK010000017.1"/>
</dbReference>
<keyword evidence="4" id="KW-1185">Reference proteome</keyword>
<feature type="region of interest" description="Disordered" evidence="1">
    <location>
        <begin position="366"/>
        <end position="390"/>
    </location>
</feature>
<comment type="caution">
    <text evidence="3">The sequence shown here is derived from an EMBL/GenBank/DDBJ whole genome shotgun (WGS) entry which is preliminary data.</text>
</comment>
<gene>
    <name evidence="3" type="ORF">V1633_20870</name>
</gene>
<dbReference type="Proteomes" id="UP001332243">
    <property type="component" value="Unassembled WGS sequence"/>
</dbReference>
<proteinExistence type="predicted"/>
<dbReference type="InterPro" id="IPR023213">
    <property type="entry name" value="CAT-like_dom_sf"/>
</dbReference>
<feature type="domain" description="Condensation" evidence="2">
    <location>
        <begin position="31"/>
        <end position="327"/>
    </location>
</feature>